<feature type="transmembrane region" description="Helical" evidence="9">
    <location>
        <begin position="74"/>
        <end position="98"/>
    </location>
</feature>
<feature type="transmembrane region" description="Helical" evidence="9">
    <location>
        <begin position="144"/>
        <end position="166"/>
    </location>
</feature>
<keyword evidence="5" id="KW-0762">Sugar transport</keyword>
<dbReference type="InterPro" id="IPR035906">
    <property type="entry name" value="MetI-like_sf"/>
</dbReference>
<dbReference type="AlphaFoldDB" id="A0A4R5ADZ6"/>
<dbReference type="RefSeq" id="WP_132103672.1">
    <property type="nucleotide sequence ID" value="NZ_SMLB01000016.1"/>
</dbReference>
<accession>A0A4R5ADZ6</accession>
<evidence type="ECO:0000256" key="8">
    <source>
        <dbReference type="ARBA" id="ARBA00023136"/>
    </source>
</evidence>
<dbReference type="SUPFAM" id="SSF161098">
    <property type="entry name" value="MetI-like"/>
    <property type="match status" value="1"/>
</dbReference>
<evidence type="ECO:0000256" key="7">
    <source>
        <dbReference type="ARBA" id="ARBA00022989"/>
    </source>
</evidence>
<feature type="transmembrane region" description="Helical" evidence="9">
    <location>
        <begin position="16"/>
        <end position="36"/>
    </location>
</feature>
<keyword evidence="3 9" id="KW-0813">Transport</keyword>
<dbReference type="GO" id="GO:0055085">
    <property type="term" value="P:transmembrane transport"/>
    <property type="evidence" value="ECO:0007669"/>
    <property type="project" value="InterPro"/>
</dbReference>
<evidence type="ECO:0000256" key="4">
    <source>
        <dbReference type="ARBA" id="ARBA00022475"/>
    </source>
</evidence>
<dbReference type="OrthoDB" id="3569827at2"/>
<evidence type="ECO:0000256" key="3">
    <source>
        <dbReference type="ARBA" id="ARBA00022448"/>
    </source>
</evidence>
<sequence length="281" mass="30272">MAESIRTGRRKPAGPLAYAALVAASLFAVGPLLWALSTSFKSPDAVLTDTSWIPSAPTLENYTIVLFESQVPRYLFNSVVVAGATVLATLVLATLGAYATARFRFRGRGASLFFILMTSMIPGIAILVPLYFLAVEVGVYDSYLGLIVVYTAWQVPTVLWMLRGFFQTIPTSLEEAGRIDGASDLRVMVQLVLPLAKPGLAAAAVIAFVYVWNDYLIAATMVSSDDKRLVSVGLYNYLSQYGIEWGQLTAAVLVTIVPMVVLFVLMEKRLVAGLSAGATKG</sequence>
<dbReference type="PANTHER" id="PTHR32243:SF50">
    <property type="entry name" value="MALTOSE_MALTODEXTRIN TRANSPORT SYSTEM PERMEASE PROTEIN MALG"/>
    <property type="match status" value="1"/>
</dbReference>
<dbReference type="Gene3D" id="1.10.3720.10">
    <property type="entry name" value="MetI-like"/>
    <property type="match status" value="1"/>
</dbReference>
<dbReference type="CDD" id="cd06261">
    <property type="entry name" value="TM_PBP2"/>
    <property type="match status" value="1"/>
</dbReference>
<dbReference type="PROSITE" id="PS50928">
    <property type="entry name" value="ABC_TM1"/>
    <property type="match status" value="1"/>
</dbReference>
<evidence type="ECO:0000313" key="12">
    <source>
        <dbReference type="Proteomes" id="UP000295217"/>
    </source>
</evidence>
<keyword evidence="12" id="KW-1185">Reference proteome</keyword>
<reference evidence="11 12" key="1">
    <citation type="submission" date="2019-02" db="EMBL/GenBank/DDBJ databases">
        <title>Draft genome sequences of novel Actinobacteria.</title>
        <authorList>
            <person name="Sahin N."/>
            <person name="Ay H."/>
            <person name="Saygin H."/>
        </authorList>
    </citation>
    <scope>NUCLEOTIDE SEQUENCE [LARGE SCALE GENOMIC DNA]</scope>
    <source>
        <strain evidence="11 12">8K307</strain>
    </source>
</reference>
<keyword evidence="4" id="KW-1003">Cell membrane</keyword>
<keyword evidence="8 9" id="KW-0472">Membrane</keyword>
<gene>
    <name evidence="11" type="ORF">E1262_13550</name>
</gene>
<evidence type="ECO:0000256" key="5">
    <source>
        <dbReference type="ARBA" id="ARBA00022597"/>
    </source>
</evidence>
<comment type="similarity">
    <text evidence="2">Belongs to the binding-protein-dependent transport system permease family. MalFG subfamily.</text>
</comment>
<evidence type="ECO:0000256" key="1">
    <source>
        <dbReference type="ARBA" id="ARBA00004651"/>
    </source>
</evidence>
<evidence type="ECO:0000313" key="11">
    <source>
        <dbReference type="EMBL" id="TDD69054.1"/>
    </source>
</evidence>
<keyword evidence="7 9" id="KW-1133">Transmembrane helix</keyword>
<comment type="subcellular location">
    <subcellularLocation>
        <location evidence="1 9">Cell membrane</location>
        <topology evidence="1 9">Multi-pass membrane protein</topology>
    </subcellularLocation>
</comment>
<dbReference type="Pfam" id="PF00528">
    <property type="entry name" value="BPD_transp_1"/>
    <property type="match status" value="1"/>
</dbReference>
<dbReference type="EMBL" id="SMLB01000016">
    <property type="protein sequence ID" value="TDD69054.1"/>
    <property type="molecule type" value="Genomic_DNA"/>
</dbReference>
<evidence type="ECO:0000256" key="9">
    <source>
        <dbReference type="RuleBase" id="RU363032"/>
    </source>
</evidence>
<dbReference type="InterPro" id="IPR000515">
    <property type="entry name" value="MetI-like"/>
</dbReference>
<dbReference type="GO" id="GO:0005886">
    <property type="term" value="C:plasma membrane"/>
    <property type="evidence" value="ECO:0007669"/>
    <property type="project" value="UniProtKB-SubCell"/>
</dbReference>
<keyword evidence="6 9" id="KW-0812">Transmembrane</keyword>
<dbReference type="Proteomes" id="UP000295217">
    <property type="component" value="Unassembled WGS sequence"/>
</dbReference>
<name>A0A4R5ADZ6_9ACTN</name>
<organism evidence="11 12">
    <name type="scientific">Jiangella aurantiaca</name>
    <dbReference type="NCBI Taxonomy" id="2530373"/>
    <lineage>
        <taxon>Bacteria</taxon>
        <taxon>Bacillati</taxon>
        <taxon>Actinomycetota</taxon>
        <taxon>Actinomycetes</taxon>
        <taxon>Jiangellales</taxon>
        <taxon>Jiangellaceae</taxon>
        <taxon>Jiangella</taxon>
    </lineage>
</organism>
<protein>
    <submittedName>
        <fullName evidence="11">Carbohydrate ABC transporter permease</fullName>
    </submittedName>
</protein>
<feature type="domain" description="ABC transmembrane type-1" evidence="10">
    <location>
        <begin position="75"/>
        <end position="266"/>
    </location>
</feature>
<feature type="transmembrane region" description="Helical" evidence="9">
    <location>
        <begin position="187"/>
        <end position="212"/>
    </location>
</feature>
<evidence type="ECO:0000259" key="10">
    <source>
        <dbReference type="PROSITE" id="PS50928"/>
    </source>
</evidence>
<proteinExistence type="inferred from homology"/>
<comment type="caution">
    <text evidence="11">The sequence shown here is derived from an EMBL/GenBank/DDBJ whole genome shotgun (WGS) entry which is preliminary data.</text>
</comment>
<dbReference type="InterPro" id="IPR050901">
    <property type="entry name" value="BP-dep_ABC_trans_perm"/>
</dbReference>
<evidence type="ECO:0000256" key="6">
    <source>
        <dbReference type="ARBA" id="ARBA00022692"/>
    </source>
</evidence>
<evidence type="ECO:0000256" key="2">
    <source>
        <dbReference type="ARBA" id="ARBA00009047"/>
    </source>
</evidence>
<feature type="transmembrane region" description="Helical" evidence="9">
    <location>
        <begin position="245"/>
        <end position="265"/>
    </location>
</feature>
<dbReference type="PANTHER" id="PTHR32243">
    <property type="entry name" value="MALTOSE TRANSPORT SYSTEM PERMEASE-RELATED"/>
    <property type="match status" value="1"/>
</dbReference>
<feature type="transmembrane region" description="Helical" evidence="9">
    <location>
        <begin position="110"/>
        <end position="132"/>
    </location>
</feature>